<gene>
    <name evidence="1" type="ORF">H9826_11460</name>
</gene>
<sequence length="323" mass="34527">MVNDLTTGGADAALSAQMGVELEGKKADVDLSNLPSPQMALVNLGAGVRPNLLDNPCFVGGGTGWGVFPVNQRGALSGNTDWTFLCDRWEQFGSDWSLTADGLVMANRSDADYWSFLQHIPTAVLEALAGETLTASVLFDDSLVTAAKVLTSPVTYFPFDTGERVEVIPESGVVQYYGGSVTRTVKAIKLEVGNTQTLAYQDAGGVWHLLPQPEGDYAAQLLRCQQYQFVNKNPQTSFPAIMNGNYGTATVQTPVPMGKTPVFLKDAASGYGVVWTGTGAFAVTDVSVYGCVGNFVFLNINTNSPIVSNCVWRECTFTLDTGM</sequence>
<comment type="caution">
    <text evidence="1">The sequence shown here is derived from an EMBL/GenBank/DDBJ whole genome shotgun (WGS) entry which is preliminary data.</text>
</comment>
<name>A0A9D2CFK0_9FIRM</name>
<dbReference type="EMBL" id="DXCX01000124">
    <property type="protein sequence ID" value="HIY74564.1"/>
    <property type="molecule type" value="Genomic_DNA"/>
</dbReference>
<evidence type="ECO:0000313" key="1">
    <source>
        <dbReference type="EMBL" id="HIY74564.1"/>
    </source>
</evidence>
<reference evidence="1" key="2">
    <citation type="submission" date="2021-04" db="EMBL/GenBank/DDBJ databases">
        <authorList>
            <person name="Gilroy R."/>
        </authorList>
    </citation>
    <scope>NUCLEOTIDE SEQUENCE</scope>
    <source>
        <strain evidence="1">CHK33-7979</strain>
    </source>
</reference>
<evidence type="ECO:0000313" key="2">
    <source>
        <dbReference type="Proteomes" id="UP000886824"/>
    </source>
</evidence>
<dbReference type="AlphaFoldDB" id="A0A9D2CFK0"/>
<accession>A0A9D2CFK0</accession>
<organism evidence="1 2">
    <name type="scientific">Candidatus Intestinimonas merdavium</name>
    <dbReference type="NCBI Taxonomy" id="2838622"/>
    <lineage>
        <taxon>Bacteria</taxon>
        <taxon>Bacillati</taxon>
        <taxon>Bacillota</taxon>
        <taxon>Clostridia</taxon>
        <taxon>Eubacteriales</taxon>
        <taxon>Intestinimonas</taxon>
    </lineage>
</organism>
<proteinExistence type="predicted"/>
<protein>
    <submittedName>
        <fullName evidence="1">Uncharacterized protein</fullName>
    </submittedName>
</protein>
<dbReference type="Proteomes" id="UP000886824">
    <property type="component" value="Unassembled WGS sequence"/>
</dbReference>
<reference evidence="1" key="1">
    <citation type="journal article" date="2021" name="PeerJ">
        <title>Extensive microbial diversity within the chicken gut microbiome revealed by metagenomics and culture.</title>
        <authorList>
            <person name="Gilroy R."/>
            <person name="Ravi A."/>
            <person name="Getino M."/>
            <person name="Pursley I."/>
            <person name="Horton D.L."/>
            <person name="Alikhan N.F."/>
            <person name="Baker D."/>
            <person name="Gharbi K."/>
            <person name="Hall N."/>
            <person name="Watson M."/>
            <person name="Adriaenssens E.M."/>
            <person name="Foster-Nyarko E."/>
            <person name="Jarju S."/>
            <person name="Secka A."/>
            <person name="Antonio M."/>
            <person name="Oren A."/>
            <person name="Chaudhuri R.R."/>
            <person name="La Ragione R."/>
            <person name="Hildebrand F."/>
            <person name="Pallen M.J."/>
        </authorList>
    </citation>
    <scope>NUCLEOTIDE SEQUENCE</scope>
    <source>
        <strain evidence="1">CHK33-7979</strain>
    </source>
</reference>